<keyword evidence="2" id="KW-0808">Transferase</keyword>
<keyword evidence="4" id="KW-1185">Reference proteome</keyword>
<dbReference type="RefSeq" id="WP_197902500.1">
    <property type="nucleotide sequence ID" value="NZ_JACSGR010000002.1"/>
</dbReference>
<sequence>MKIPLSKLFVIYFFGQKKHHINFNFYKVKSILIRPLGDAVGDAIINLAYAQQLKTIYPHLKLGVLVTSRNEAIFAHSPLIDTLIVRKPFNYWTQRKKWQILLDFSEQFDSPNIISTSILSPQVVMIFRKRSNKKYYSLENIHNYDFYCPYPPDSHVVDHLHTTTFSEYFQLPHVYPKLSVSLEEQNGILPFWGMSNSKIRIFIAPQGSVPDKYIPAEEIANLLNHINKNLQSTIRFLLCNSKTSEKYYQQLKPLCDPDIDIGLSPPTSVDQYIALTASADLVIGVDSGTVHLACALSKPLLSFYVDHNIQTWGPLHHPNVPHFTAIAHARKRHRDSEEIAWQSRETFPITEASNWLNQQIATLLEQKNA</sequence>
<name>A0ABS0N8H7_9NEIS</name>
<dbReference type="InterPro" id="IPR002201">
    <property type="entry name" value="Glyco_trans_9"/>
</dbReference>
<evidence type="ECO:0000256" key="2">
    <source>
        <dbReference type="ARBA" id="ARBA00022679"/>
    </source>
</evidence>
<evidence type="ECO:0000313" key="3">
    <source>
        <dbReference type="EMBL" id="MBH5328580.1"/>
    </source>
</evidence>
<accession>A0ABS0N8H7</accession>
<reference evidence="3 4" key="1">
    <citation type="submission" date="2020-09" db="EMBL/GenBank/DDBJ databases">
        <title>Eikenella S3660 sp. nov., isolated from a throat swab.</title>
        <authorList>
            <person name="Buhl M."/>
        </authorList>
    </citation>
    <scope>NUCLEOTIDE SEQUENCE [LARGE SCALE GENOMIC DNA]</scope>
    <source>
        <strain evidence="3 4">S3360</strain>
    </source>
</reference>
<organism evidence="3 4">
    <name type="scientific">Eikenella glucosivorans</name>
    <dbReference type="NCBI Taxonomy" id="2766967"/>
    <lineage>
        <taxon>Bacteria</taxon>
        <taxon>Pseudomonadati</taxon>
        <taxon>Pseudomonadota</taxon>
        <taxon>Betaproteobacteria</taxon>
        <taxon>Neisseriales</taxon>
        <taxon>Neisseriaceae</taxon>
        <taxon>Eikenella</taxon>
    </lineage>
</organism>
<dbReference type="Pfam" id="PF01075">
    <property type="entry name" value="Glyco_transf_9"/>
    <property type="match status" value="1"/>
</dbReference>
<keyword evidence="1" id="KW-0328">Glycosyltransferase</keyword>
<comment type="caution">
    <text evidence="3">The sequence shown here is derived from an EMBL/GenBank/DDBJ whole genome shotgun (WGS) entry which is preliminary data.</text>
</comment>
<protein>
    <submittedName>
        <fullName evidence="3">Glycosyltransferase family 9 protein</fullName>
    </submittedName>
</protein>
<dbReference type="Proteomes" id="UP000768471">
    <property type="component" value="Unassembled WGS sequence"/>
</dbReference>
<dbReference type="Gene3D" id="3.40.50.2000">
    <property type="entry name" value="Glycogen Phosphorylase B"/>
    <property type="match status" value="2"/>
</dbReference>
<dbReference type="EMBL" id="JACSGR010000002">
    <property type="protein sequence ID" value="MBH5328580.1"/>
    <property type="molecule type" value="Genomic_DNA"/>
</dbReference>
<evidence type="ECO:0000313" key="4">
    <source>
        <dbReference type="Proteomes" id="UP000768471"/>
    </source>
</evidence>
<dbReference type="SUPFAM" id="SSF53756">
    <property type="entry name" value="UDP-Glycosyltransferase/glycogen phosphorylase"/>
    <property type="match status" value="1"/>
</dbReference>
<dbReference type="PANTHER" id="PTHR30160">
    <property type="entry name" value="TETRAACYLDISACCHARIDE 4'-KINASE-RELATED"/>
    <property type="match status" value="1"/>
</dbReference>
<dbReference type="CDD" id="cd03789">
    <property type="entry name" value="GT9_LPS_heptosyltransferase"/>
    <property type="match status" value="1"/>
</dbReference>
<evidence type="ECO:0000256" key="1">
    <source>
        <dbReference type="ARBA" id="ARBA00022676"/>
    </source>
</evidence>
<dbReference type="InterPro" id="IPR051199">
    <property type="entry name" value="LPS_LOS_Heptosyltrfase"/>
</dbReference>
<gene>
    <name evidence="3" type="ORF">H9Q10_02700</name>
</gene>
<proteinExistence type="predicted"/>